<dbReference type="InterPro" id="IPR004875">
    <property type="entry name" value="DDE_SF_endonuclease_dom"/>
</dbReference>
<sequence>NTPVSLAFIQEKAMNLNKCIAIEGETGQPGPFNASHGWFHRFHKRYDFNNTRVQGEAASADKNAAEAFPEMLKTIIEERGSDPQQVFSADEMGLYWKHMWSRTYISVNENKALKDCLCLLLGGNASGDMKLVYCSENPHAMKNDLPVIWNFHRKAWMTRQLFREWLVNYLVPEMKKYCEENNLMFKIFLILDNAITHDLDFKSLCSNIKVVFMPPRITSFMQLMDRNFWQTSK</sequence>
<dbReference type="PROSITE" id="PS51253">
    <property type="entry name" value="HTH_CENPB"/>
    <property type="match status" value="1"/>
</dbReference>
<reference evidence="4" key="2">
    <citation type="journal article" date="2013" name="Nat. Genet.">
        <title>The draft genomes of soft-shell turtle and green sea turtle yield insights into the development and evolution of the turtle-specific body plan.</title>
        <authorList>
            <person name="Wang Z."/>
            <person name="Pascual-Anaya J."/>
            <person name="Zadissa A."/>
            <person name="Li W."/>
            <person name="Niimura Y."/>
            <person name="Huang Z."/>
            <person name="Li C."/>
            <person name="White S."/>
            <person name="Xiong Z."/>
            <person name="Fang D."/>
            <person name="Wang B."/>
            <person name="Ming Y."/>
            <person name="Chen Y."/>
            <person name="Zheng Y."/>
            <person name="Kuraku S."/>
            <person name="Pignatelli M."/>
            <person name="Herrero J."/>
            <person name="Beal K."/>
            <person name="Nozawa M."/>
            <person name="Li Q."/>
            <person name="Wang J."/>
            <person name="Zhang H."/>
            <person name="Yu L."/>
            <person name="Shigenobu S."/>
            <person name="Wang J."/>
            <person name="Liu J."/>
            <person name="Flicek P."/>
            <person name="Searle S."/>
            <person name="Wang J."/>
            <person name="Kuratani S."/>
            <person name="Yin Y."/>
            <person name="Aken B."/>
            <person name="Zhang G."/>
            <person name="Irie N."/>
        </authorList>
    </citation>
    <scope>NUCLEOTIDE SEQUENCE [LARGE SCALE GENOMIC DNA]</scope>
    <source>
        <strain evidence="4">Daiwa-1</strain>
    </source>
</reference>
<dbReference type="PANTHER" id="PTHR19303:SF26">
    <property type="entry name" value="TIGGER TRANSPOSABLE ELEMENT-DERIVED PROTEIN 1"/>
    <property type="match status" value="1"/>
</dbReference>
<dbReference type="InterPro" id="IPR009057">
    <property type="entry name" value="Homeodomain-like_sf"/>
</dbReference>
<protein>
    <recommendedName>
        <fullName evidence="2">HTH CENPB-type domain-containing protein</fullName>
    </recommendedName>
</protein>
<dbReference type="InterPro" id="IPR050863">
    <property type="entry name" value="CenT-Element_Derived"/>
</dbReference>
<name>K7FAB2_PELSI</name>
<dbReference type="Ensembl" id="ENSPSIT00000005000.1">
    <property type="protein sequence ID" value="ENSPSIP00000004972.1"/>
    <property type="gene ID" value="ENSPSIG00000004642.1"/>
</dbReference>
<organism evidence="3 4">
    <name type="scientific">Pelodiscus sinensis</name>
    <name type="common">Chinese softshell turtle</name>
    <name type="synonym">Trionyx sinensis</name>
    <dbReference type="NCBI Taxonomy" id="13735"/>
    <lineage>
        <taxon>Eukaryota</taxon>
        <taxon>Metazoa</taxon>
        <taxon>Chordata</taxon>
        <taxon>Craniata</taxon>
        <taxon>Vertebrata</taxon>
        <taxon>Euteleostomi</taxon>
        <taxon>Archelosauria</taxon>
        <taxon>Testudinata</taxon>
        <taxon>Testudines</taxon>
        <taxon>Cryptodira</taxon>
        <taxon>Trionychia</taxon>
        <taxon>Trionychidae</taxon>
        <taxon>Pelodiscus</taxon>
    </lineage>
</organism>
<dbReference type="Proteomes" id="UP000007267">
    <property type="component" value="Unassembled WGS sequence"/>
</dbReference>
<dbReference type="AlphaFoldDB" id="K7FAB2"/>
<evidence type="ECO:0000313" key="3">
    <source>
        <dbReference type="Ensembl" id="ENSPSIP00000004972.1"/>
    </source>
</evidence>
<dbReference type="HOGENOM" id="CLU_1192283_0_0_1"/>
<evidence type="ECO:0000313" key="4">
    <source>
        <dbReference type="Proteomes" id="UP000007267"/>
    </source>
</evidence>
<keyword evidence="1" id="KW-0238">DNA-binding</keyword>
<dbReference type="Pfam" id="PF03221">
    <property type="entry name" value="HTH_Tnp_Tc5"/>
    <property type="match status" value="1"/>
</dbReference>
<keyword evidence="4" id="KW-1185">Reference proteome</keyword>
<proteinExistence type="predicted"/>
<dbReference type="EMBL" id="AGCU01153398">
    <property type="status" value="NOT_ANNOTATED_CDS"/>
    <property type="molecule type" value="Genomic_DNA"/>
</dbReference>
<dbReference type="InterPro" id="IPR006600">
    <property type="entry name" value="HTH_CenpB_DNA-bd_dom"/>
</dbReference>
<accession>K7FAB2</accession>
<reference evidence="3" key="3">
    <citation type="submission" date="2025-08" db="UniProtKB">
        <authorList>
            <consortium name="Ensembl"/>
        </authorList>
    </citation>
    <scope>IDENTIFICATION</scope>
</reference>
<evidence type="ECO:0000259" key="2">
    <source>
        <dbReference type="PROSITE" id="PS51253"/>
    </source>
</evidence>
<reference evidence="3" key="4">
    <citation type="submission" date="2025-09" db="UniProtKB">
        <authorList>
            <consortium name="Ensembl"/>
        </authorList>
    </citation>
    <scope>IDENTIFICATION</scope>
</reference>
<dbReference type="Gene3D" id="3.30.420.10">
    <property type="entry name" value="Ribonuclease H-like superfamily/Ribonuclease H"/>
    <property type="match status" value="1"/>
</dbReference>
<feature type="domain" description="HTH CENPB-type" evidence="2">
    <location>
        <begin position="1"/>
        <end position="52"/>
    </location>
</feature>
<dbReference type="SUPFAM" id="SSF46689">
    <property type="entry name" value="Homeodomain-like"/>
    <property type="match status" value="1"/>
</dbReference>
<dbReference type="Gene3D" id="1.10.10.60">
    <property type="entry name" value="Homeodomain-like"/>
    <property type="match status" value="1"/>
</dbReference>
<reference evidence="4" key="1">
    <citation type="submission" date="2011-10" db="EMBL/GenBank/DDBJ databases">
        <authorList>
            <consortium name="Soft-shell Turtle Genome Consortium"/>
        </authorList>
    </citation>
    <scope>NUCLEOTIDE SEQUENCE [LARGE SCALE GENOMIC DNA]</scope>
    <source>
        <strain evidence="4">Daiwa-1</strain>
    </source>
</reference>
<dbReference type="GeneTree" id="ENSGT00940000163154"/>
<evidence type="ECO:0000256" key="1">
    <source>
        <dbReference type="ARBA" id="ARBA00023125"/>
    </source>
</evidence>
<dbReference type="GO" id="GO:0003677">
    <property type="term" value="F:DNA binding"/>
    <property type="evidence" value="ECO:0007669"/>
    <property type="project" value="UniProtKB-KW"/>
</dbReference>
<dbReference type="GO" id="GO:0005634">
    <property type="term" value="C:nucleus"/>
    <property type="evidence" value="ECO:0007669"/>
    <property type="project" value="TreeGrafter"/>
</dbReference>
<dbReference type="eggNOG" id="KOG3105">
    <property type="taxonomic scope" value="Eukaryota"/>
</dbReference>
<dbReference type="InterPro" id="IPR036397">
    <property type="entry name" value="RNaseH_sf"/>
</dbReference>
<dbReference type="OMA" id="SENPHAM"/>
<dbReference type="PANTHER" id="PTHR19303">
    <property type="entry name" value="TRANSPOSON"/>
    <property type="match status" value="1"/>
</dbReference>
<dbReference type="Pfam" id="PF03184">
    <property type="entry name" value="DDE_1"/>
    <property type="match status" value="1"/>
</dbReference>